<dbReference type="GO" id="GO:0046983">
    <property type="term" value="F:protein dimerization activity"/>
    <property type="evidence" value="ECO:0007669"/>
    <property type="project" value="InterPro"/>
</dbReference>
<dbReference type="GO" id="GO:0008757">
    <property type="term" value="F:S-adenosylmethionine-dependent methyltransferase activity"/>
    <property type="evidence" value="ECO:0007669"/>
    <property type="project" value="UniProtKB-ARBA"/>
</dbReference>
<dbReference type="GO" id="GO:0008171">
    <property type="term" value="F:O-methyltransferase activity"/>
    <property type="evidence" value="ECO:0007669"/>
    <property type="project" value="InterPro"/>
</dbReference>
<evidence type="ECO:0000256" key="3">
    <source>
        <dbReference type="ARBA" id="ARBA00022691"/>
    </source>
</evidence>
<evidence type="ECO:0000313" key="8">
    <source>
        <dbReference type="Proteomes" id="UP001370490"/>
    </source>
</evidence>
<dbReference type="FunFam" id="3.40.50.150:FF:000057">
    <property type="entry name" value="O-methyltransferase ZRP4"/>
    <property type="match status" value="1"/>
</dbReference>
<evidence type="ECO:0000256" key="4">
    <source>
        <dbReference type="PIRSR" id="PIRSR005739-1"/>
    </source>
</evidence>
<dbReference type="Pfam" id="PF08100">
    <property type="entry name" value="Dimerisation"/>
    <property type="match status" value="1"/>
</dbReference>
<dbReference type="InterPro" id="IPR036390">
    <property type="entry name" value="WH_DNA-bd_sf"/>
</dbReference>
<feature type="domain" description="O-methyltransferase C-terminal" evidence="5">
    <location>
        <begin position="141"/>
        <end position="349"/>
    </location>
</feature>
<dbReference type="PANTHER" id="PTHR11746">
    <property type="entry name" value="O-METHYLTRANSFERASE"/>
    <property type="match status" value="1"/>
</dbReference>
<evidence type="ECO:0000313" key="7">
    <source>
        <dbReference type="EMBL" id="KAK6932628.1"/>
    </source>
</evidence>
<accession>A0AAN8ZG47</accession>
<dbReference type="Gene3D" id="3.40.50.150">
    <property type="entry name" value="Vaccinia Virus protein VP39"/>
    <property type="match status" value="1"/>
</dbReference>
<keyword evidence="1" id="KW-0489">Methyltransferase</keyword>
<dbReference type="PROSITE" id="PS51683">
    <property type="entry name" value="SAM_OMT_II"/>
    <property type="match status" value="1"/>
</dbReference>
<evidence type="ECO:0000259" key="5">
    <source>
        <dbReference type="Pfam" id="PF00891"/>
    </source>
</evidence>
<reference evidence="7 8" key="1">
    <citation type="submission" date="2023-12" db="EMBL/GenBank/DDBJ databases">
        <title>A high-quality genome assembly for Dillenia turbinata (Dilleniales).</title>
        <authorList>
            <person name="Chanderbali A."/>
        </authorList>
    </citation>
    <scope>NUCLEOTIDE SEQUENCE [LARGE SCALE GENOMIC DNA]</scope>
    <source>
        <strain evidence="7">LSX21</strain>
        <tissue evidence="7">Leaf</tissue>
    </source>
</reference>
<sequence length="367" mass="41880">MCRKEQQRNTKMEHSEKKDAQEMLQAQSHIYKHVFNFIDSMTINCAVQLGIPDIILSHNQPMTLHELVTALGIPPPKATCLQRLMRLLVHSGFFVIRKLPGRIQEVGYDLTPSSRLLLKDNVNCLTAFLLASLQPVFLTPWQSLGEWFKGKETTTFETAYGKKFWEYAEQNPDFSDMFNEAMVSESCLMRLVVKECKSVFEGMGSLVDVGGGKGIVTRVISDAFPALRCTVFDLPHVVADLPETKNLKYAGGDMFQSVPSADALLLKHVLHNWSDEECVKILKKCRQAIEMNDDKGKVLIIDMVIDIDQDEHEVTDTKLYFDMLMMVLVNGQERTVKEWEKLFFQAGFSRYKIKPIFGLRSLIEVYP</sequence>
<feature type="domain" description="O-methyltransferase dimerisation" evidence="6">
    <location>
        <begin position="32"/>
        <end position="120"/>
    </location>
</feature>
<dbReference type="PIRSF" id="PIRSF005739">
    <property type="entry name" value="O-mtase"/>
    <property type="match status" value="1"/>
</dbReference>
<dbReference type="InterPro" id="IPR012967">
    <property type="entry name" value="COMT_dimerisation"/>
</dbReference>
<dbReference type="InterPro" id="IPR029063">
    <property type="entry name" value="SAM-dependent_MTases_sf"/>
</dbReference>
<gene>
    <name evidence="7" type="ORF">RJ641_002252</name>
</gene>
<dbReference type="AlphaFoldDB" id="A0AAN8ZG47"/>
<evidence type="ECO:0000259" key="6">
    <source>
        <dbReference type="Pfam" id="PF08100"/>
    </source>
</evidence>
<dbReference type="GO" id="GO:0032259">
    <property type="term" value="P:methylation"/>
    <property type="evidence" value="ECO:0007669"/>
    <property type="project" value="UniProtKB-KW"/>
</dbReference>
<name>A0AAN8ZG47_9MAGN</name>
<dbReference type="InterPro" id="IPR001077">
    <property type="entry name" value="COMT_C"/>
</dbReference>
<dbReference type="Gene3D" id="1.10.10.10">
    <property type="entry name" value="Winged helix-like DNA-binding domain superfamily/Winged helix DNA-binding domain"/>
    <property type="match status" value="1"/>
</dbReference>
<evidence type="ECO:0000256" key="2">
    <source>
        <dbReference type="ARBA" id="ARBA00022679"/>
    </source>
</evidence>
<dbReference type="InterPro" id="IPR036388">
    <property type="entry name" value="WH-like_DNA-bd_sf"/>
</dbReference>
<keyword evidence="2" id="KW-0808">Transferase</keyword>
<feature type="active site" description="Proton acceptor" evidence="4">
    <location>
        <position position="271"/>
    </location>
</feature>
<dbReference type="InterPro" id="IPR016461">
    <property type="entry name" value="COMT-like"/>
</dbReference>
<dbReference type="Pfam" id="PF00891">
    <property type="entry name" value="Methyltransf_2"/>
    <property type="match status" value="1"/>
</dbReference>
<proteinExistence type="predicted"/>
<organism evidence="7 8">
    <name type="scientific">Dillenia turbinata</name>
    <dbReference type="NCBI Taxonomy" id="194707"/>
    <lineage>
        <taxon>Eukaryota</taxon>
        <taxon>Viridiplantae</taxon>
        <taxon>Streptophyta</taxon>
        <taxon>Embryophyta</taxon>
        <taxon>Tracheophyta</taxon>
        <taxon>Spermatophyta</taxon>
        <taxon>Magnoliopsida</taxon>
        <taxon>eudicotyledons</taxon>
        <taxon>Gunneridae</taxon>
        <taxon>Pentapetalae</taxon>
        <taxon>Dilleniales</taxon>
        <taxon>Dilleniaceae</taxon>
        <taxon>Dillenia</taxon>
    </lineage>
</organism>
<dbReference type="EMBL" id="JBAMMX010000010">
    <property type="protein sequence ID" value="KAK6932628.1"/>
    <property type="molecule type" value="Genomic_DNA"/>
</dbReference>
<keyword evidence="3" id="KW-0949">S-adenosyl-L-methionine</keyword>
<keyword evidence="8" id="KW-1185">Reference proteome</keyword>
<dbReference type="FunFam" id="1.10.10.10:FF:000213">
    <property type="entry name" value="Coniferyl alcohol 9-O-methyltransferase"/>
    <property type="match status" value="1"/>
</dbReference>
<dbReference type="Proteomes" id="UP001370490">
    <property type="component" value="Unassembled WGS sequence"/>
</dbReference>
<protein>
    <submittedName>
        <fullName evidence="7">O-methyltransferase domain</fullName>
    </submittedName>
</protein>
<comment type="caution">
    <text evidence="7">The sequence shown here is derived from an EMBL/GenBank/DDBJ whole genome shotgun (WGS) entry which is preliminary data.</text>
</comment>
<dbReference type="SUPFAM" id="SSF46785">
    <property type="entry name" value="Winged helix' DNA-binding domain"/>
    <property type="match status" value="1"/>
</dbReference>
<dbReference type="SUPFAM" id="SSF53335">
    <property type="entry name" value="S-adenosyl-L-methionine-dependent methyltransferases"/>
    <property type="match status" value="1"/>
</dbReference>
<evidence type="ECO:0000256" key="1">
    <source>
        <dbReference type="ARBA" id="ARBA00022603"/>
    </source>
</evidence>